<gene>
    <name evidence="1" type="ORF">DFQ12_4572</name>
</gene>
<dbReference type="Proteomes" id="UP000286246">
    <property type="component" value="Unassembled WGS sequence"/>
</dbReference>
<accession>A0A420AM16</accession>
<proteinExistence type="predicted"/>
<protein>
    <recommendedName>
        <fullName evidence="3">Lipoprotein</fullName>
    </recommendedName>
</protein>
<evidence type="ECO:0008006" key="3">
    <source>
        <dbReference type="Google" id="ProtNLM"/>
    </source>
</evidence>
<evidence type="ECO:0000313" key="1">
    <source>
        <dbReference type="EMBL" id="RKE45496.1"/>
    </source>
</evidence>
<organism evidence="1 2">
    <name type="scientific">Sphingobacterium detergens</name>
    <dbReference type="NCBI Taxonomy" id="1145106"/>
    <lineage>
        <taxon>Bacteria</taxon>
        <taxon>Pseudomonadati</taxon>
        <taxon>Bacteroidota</taxon>
        <taxon>Sphingobacteriia</taxon>
        <taxon>Sphingobacteriales</taxon>
        <taxon>Sphingobacteriaceae</taxon>
        <taxon>Sphingobacterium</taxon>
    </lineage>
</organism>
<sequence length="219" mass="23461">MKRQLSIMSLLLGAAILITSCGNRNESKDGAGDDNETSTGISDVVKGVSNLDNLTDGAKKMEELQTKLKSEKPLSSDELKAFLPESLDGLKRTSYSAGSMYGVSVVSGDATYTVDDQKDIKISIIDGAGETASAIVSLAQMGFMVDSENITDTEVEKTGDFEGKRAKTMDNKGVEGSTPKSSEISYLEKDRYLITLRGNGYSLDELKAFMGKLNVSALK</sequence>
<evidence type="ECO:0000313" key="2">
    <source>
        <dbReference type="Proteomes" id="UP000286246"/>
    </source>
</evidence>
<dbReference type="AlphaFoldDB" id="A0A420AM16"/>
<comment type="caution">
    <text evidence="1">The sequence shown here is derived from an EMBL/GenBank/DDBJ whole genome shotgun (WGS) entry which is preliminary data.</text>
</comment>
<dbReference type="RefSeq" id="WP_120261241.1">
    <property type="nucleotide sequence ID" value="NZ_RAPY01000005.1"/>
</dbReference>
<dbReference type="OrthoDB" id="1257726at2"/>
<keyword evidence="2" id="KW-1185">Reference proteome</keyword>
<name>A0A420AM16_SPHD1</name>
<dbReference type="EMBL" id="RAPY01000005">
    <property type="protein sequence ID" value="RKE45496.1"/>
    <property type="molecule type" value="Genomic_DNA"/>
</dbReference>
<dbReference type="PROSITE" id="PS51257">
    <property type="entry name" value="PROKAR_LIPOPROTEIN"/>
    <property type="match status" value="1"/>
</dbReference>
<reference evidence="1 2" key="1">
    <citation type="submission" date="2018-09" db="EMBL/GenBank/DDBJ databases">
        <title>Genomic Encyclopedia of Type Strains, Phase III (KMG-III): the genomes of soil and plant-associated and newly described type strains.</title>
        <authorList>
            <person name="Whitman W."/>
        </authorList>
    </citation>
    <scope>NUCLEOTIDE SEQUENCE [LARGE SCALE GENOMIC DNA]</scope>
    <source>
        <strain evidence="1 2">CECT 7938</strain>
    </source>
</reference>